<keyword evidence="1" id="KW-1133">Transmembrane helix</keyword>
<proteinExistence type="predicted"/>
<dbReference type="AlphaFoldDB" id="A0ABD1ZRF8"/>
<reference evidence="2 3" key="1">
    <citation type="submission" date="2024-09" db="EMBL/GenBank/DDBJ databases">
        <title>Chromosome-scale assembly of Riccia fluitans.</title>
        <authorList>
            <person name="Paukszto L."/>
            <person name="Sawicki J."/>
            <person name="Karawczyk K."/>
            <person name="Piernik-Szablinska J."/>
            <person name="Szczecinska M."/>
            <person name="Mazdziarz M."/>
        </authorList>
    </citation>
    <scope>NUCLEOTIDE SEQUENCE [LARGE SCALE GENOMIC DNA]</scope>
    <source>
        <strain evidence="2">Rf_01</strain>
        <tissue evidence="2">Aerial parts of the thallus</tissue>
    </source>
</reference>
<keyword evidence="3" id="KW-1185">Reference proteome</keyword>
<organism evidence="2 3">
    <name type="scientific">Riccia fluitans</name>
    <dbReference type="NCBI Taxonomy" id="41844"/>
    <lineage>
        <taxon>Eukaryota</taxon>
        <taxon>Viridiplantae</taxon>
        <taxon>Streptophyta</taxon>
        <taxon>Embryophyta</taxon>
        <taxon>Marchantiophyta</taxon>
        <taxon>Marchantiopsida</taxon>
        <taxon>Marchantiidae</taxon>
        <taxon>Marchantiales</taxon>
        <taxon>Ricciaceae</taxon>
        <taxon>Riccia</taxon>
    </lineage>
</organism>
<keyword evidence="1" id="KW-0812">Transmembrane</keyword>
<dbReference type="EMBL" id="JBHFFA010000001">
    <property type="protein sequence ID" value="KAL2653920.1"/>
    <property type="molecule type" value="Genomic_DNA"/>
</dbReference>
<accession>A0ABD1ZRF8</accession>
<evidence type="ECO:0008006" key="4">
    <source>
        <dbReference type="Google" id="ProtNLM"/>
    </source>
</evidence>
<evidence type="ECO:0000256" key="1">
    <source>
        <dbReference type="SAM" id="Phobius"/>
    </source>
</evidence>
<protein>
    <recommendedName>
        <fullName evidence="4">F-box domain-containing protein</fullName>
    </recommendedName>
</protein>
<gene>
    <name evidence="2" type="ORF">R1flu_022048</name>
</gene>
<keyword evidence="1" id="KW-0472">Membrane</keyword>
<feature type="transmembrane region" description="Helical" evidence="1">
    <location>
        <begin position="286"/>
        <end position="305"/>
    </location>
</feature>
<comment type="caution">
    <text evidence="2">The sequence shown here is derived from an EMBL/GenBank/DDBJ whole genome shotgun (WGS) entry which is preliminary data.</text>
</comment>
<evidence type="ECO:0000313" key="2">
    <source>
        <dbReference type="EMBL" id="KAL2653920.1"/>
    </source>
</evidence>
<dbReference type="Proteomes" id="UP001605036">
    <property type="component" value="Unassembled WGS sequence"/>
</dbReference>
<sequence>MRESNPPNCGDVENGVKRQIGIIKTDQSGGSSFIVDTDFLEDLVGKILSQIPFLQVYRVRTLSKYWCSKFRRRGYSQESLYPLGTPFTFLFIRRRKIFLVIWSLQNGSFEKKHLPVEYDDDLQVYEAGISLVGSKLLVVVLFENVKLETLPDIFYETHDSGTCRRGELSVTEFRVYEYKSEGCQFAEFYRSARHRYGRNLVADSTCIYFVKRSSNMYGERNAQEADDLKISNDLTITRFNVLAKTFHEGTRSMETDEDEVWKTCSSCFQPGLENYENCCVLLSCRVIVVISYVITMLWYFVGVLLKTKPTKGMTIVLKHSTASNRVDGERA</sequence>
<name>A0ABD1ZRF8_9MARC</name>
<evidence type="ECO:0000313" key="3">
    <source>
        <dbReference type="Proteomes" id="UP001605036"/>
    </source>
</evidence>